<dbReference type="PROSITE" id="PS00020">
    <property type="entry name" value="ACTININ_2"/>
    <property type="match status" value="1"/>
</dbReference>
<comment type="subcellular location">
    <subcellularLocation>
        <location evidence="2">Cell membrane</location>
        <location evidence="2">Sarcolemma</location>
        <topology evidence="2">Peripheral membrane protein</topology>
        <orientation evidence="2">Cytoplasmic side</orientation>
    </subcellularLocation>
    <subcellularLocation>
        <location evidence="1">Cytoplasm</location>
        <location evidence="1">Cytoskeleton</location>
    </subcellularLocation>
</comment>
<sequence>MATHVTRVAGQDLDDRDDSELEEFNQRIQVAADEREDVQKKTFTKWINAQLKKGNKPTIENLFEDFRDGTNLLSLLEVLSGQTCKPEKGRMRVHHMNNVNRALQLLEDEHSVKLVNISNNDIVDGNPKLTLGLIWNIILNWQVKDILSRVMPELQQTNLEKTLLTWCSDSTQKYSDVHITNFTSSWQDGLAFNALIHRYRPDLFVFDDVVSQDADSRLEHAFRIAQEQLGITRLLDPEDVNVSNPDKKSVMMYVMCFFQVLPHSDLDDGEHTQAARPLTESNMSLSSSASSRVSTVSCGSVDLNTYQESLEGVLAWLLEAEESLQKQPSVENHVQLVKKQFHIHEEFMMELTKHQSSVGNVLQEGNHLISEAKVSEDEENEIRVQMGLLNNRWEELRLRAMERQTALHEALMNLQQGQLDELDQWLAKMEDKINKHKPIGTDLESIQAQVNSHKVLQDELELQQDQVNNLQNMVVVVDENNSENAYIALESQLERLGERWASVCKWVEEQWVSLQRVLRKWQHFVDEQKHFSDWLSQKEAILSDMKSVDYSDSAAVIDLVKTLKSIEMDMDVQVQRFDELTDAGHDMVACVELEEGAVANINQQMEELQARWENLVRHMEHQSKQIASCDVDLSVLKSPGGTEVQTLRTFTTESTTITRTITHTSTSSSAKRPRIESSHKKEFDTQVAALTEWLDRTESNLTLLSTDAPNPEDQLTLEEQLVLVKDSDSELQEHAVDLEHIQMVSRSLLQEIKLSGENPEQIESVLSQLESRWKELNLLLETTHANTLLAMETNKFYDELKSLQEIVGSYEKWISTSERVAEEATDISKQLEQCRVKLKAMKAHDTEVERVNDQLNILKVQASNQEPLQGDMDSLNNRWSSVYKKIGERQQLLSEALSKAPPKAFLEAMEALDKWVRDVESTVQSEAFQVQEVDIMEDQISQFKELQSDVEDHVASLDYINQTGQDLIAKASSEKAEKLEDDLKGLNDRWQGVTVAIEERLALLSNSLDQLRQQQSQVGGLTRWMEEMDLFLHAEEAAVGDMDTLHAQLQESDGVQEDIGTLQLNVENINNTSVQLIKSASPEFAEKLQAEVTELNSKWEIVVQLSREQNGRLRKALEKSEQLRQRVAELQAWIESVLSEHLNKDYIVDDHTYLLALNKKFKKLQNDVADKSAEVDEVERMCNEVLASGPEAGLPETSSSLAQLTSNWAQLQQKTKDSAQRLQLATQNWDQLNGLLEEENSYLDNLEKMLNASPKSSADAEEISEELDELESFVREHSLQNKSDIEAVSETLINDHIMADVVQKQMDTFTLRFTQLDQQAKQRIETLELSITQAQNMERQMLEMSQWVMEVHDLLQSRLDADMLAGDMPDEYESLKTEFSQQEAFLDDLSKQVAEYKMAGKIEAASRLEQQIVLLKSHFTEVEVKFKKFQRPIDFEPKLSHTKRVLDEVEERIHLIELRSEDPEVVQTQLDQCMKFYKNLSEIKGEVEYVIKTGRKIVEQRQVDFPDKLSAQLDAIKMQYNELGSQVTSGKADLEKALKLAKKLQREVTTLQTWVNKTAAQLNRKEAILAPRNIEEEYKWIETKEREQESQGANLASLDDILNQLQDLATDEGVLQGANHNNRQLHLQWENLETRLAARRSSLQEQNQKLEEIYVDFQSSIGIITQWLETMEPQLARPMTDSDIDTVKTMQLELNDLRSQVDEVRDKALDLMNKNEKYQRIVEPELTHMNERWEDVSNTIRERVKSSQVHETVNTVVLNDEELEERLERASDAVALLDSNKKGEELSQLQQEVQILVVHGEQLVRDIEKDDPQKAAAIEQKLHLLKSRWGNLCVSETIVTTETIITSESTQPESTAIRTSDITQNAGVTDNIESRKTLQYTEEVKPETIETQIETVVESKKQEPEKTELKVQQLTVWLTEFETRFYQVRHNPAALAVLKEELKSHEKELDEASSSSQNASFSNRWRELQAQVRQPSGDDVTMETSISTESSIPVAMEMESSPTTTVSGDSSMTKTVVTTVVETLTHVNDDSETPVKVEELETSLDTTDYETQLDTLETQLDTIETSEDPFESDLIVETTQTVVANEPTLNTTKSKTDTSETKMDTSEVHASSSESQNVETSTSSRTVTTTVGETVTHVVKADESNAVIEKSITETEEASRDTNAVIERLEGVINAVKDIDHQLETVVVDVKDDERSSLEETKDVLDTMQPSVECVISEAEEVIQEGSNPSIPRIQHLSQQLKTQWSTLESSYTQTQLRWSKTVEQWRQFHADANHLSSWLHGMEERLEATDAAGFNHNDDTAKNIQEELESGIREQESRVEHLQETAGGLLATVTRQEADALRQQLDGILRKWDVTRTEVANRRRIQDQMSNVEPEKELGVWVDETSTILSSDITPGDPEALEQLAEQLREREEEVIVRQGLAKTQAEQQQLASMSITLVERRRNVEERLYQIRSLLEETMELSAWMTTTSNLIHTQHQPSATASGEQDSVVLDPRTMQEALEARQANIDNANEAFQQVEDDCRHCRVEVPVSLREHMMKLNSDWTKLRHMGQNLRPISDSSVDDVFSLEEETKAENVAQVHTVVTTTTRVTTVEHQNTSQDGDTVVDQTTLQHRDWLRLLQHNLKSQIVTVGDLVEIEQHIKSQQNTLEELDKKQPDRSSEHTVERLKDQWDEARDRVVGRKVTLEGMAEECREFDAKKQEVETWLSQQETRQDEAESIGHNVDIIEQKINQHKKKAGEIDQWQKKVDGVNTMAARLVEKYNHEDTTKIKSQIDHINKRWQHLLTKTQSHGKSLENALDTLQHFDASVDDIIAWLDSMDQKFSKVDEATQKEGLLEDEEELKVQHDKYKDLQSEIEAHQNAFDSLTTTGRNIVHNMEASDGEILHKRLEQMNKRWIKLKSKSVDIRGRLENNAEHWAQLLSTLKELIGWIAEKNEELSRQQPIGGDLNQVTTQNDDHSTLRGELDDKRPLVEHTLETGRLYLREEGDDRRISVDSGEESSDTEGVEKEGKKVVQQIRRHVRLLNRKWAELNQGSNEWQARIDEILEKMRLFHDAMDDLQARLKEAETEKRKWIPVGDVIIENLPDETDKNKGFQQQIAPLQGQVDQVGDLSTDLEASGVIMSHTNVNRTQDLKTRWIALQESVEERLKQLQDALRDFGPQSQHYLASSVDQPYERAVAGNKVPYYINHMTETTHWDHPQMTSLLTTLAELNDVRFSAYRTCMKLRTLQKKLCLDLLNMNSAIDSFDQHGLRAQNDKLMDVMEIINCLNTMYDGLTEDHPTLVNAPLCIDLCLNWVLNVYDSGRSGQIRVLSFKVAIILMCKGHLEDKYRFIFRLIADSNGLADERKLGLLLHDCIQIPRQLGEVASFGGSNIEPSVRSCFKQANVTDEIQASHFLDWMKLEPQSMVWLPVMHRLAAAETAKHQAKCNICKEYPIVGFRYRCLKCFNFDMCQNCFFSGRRAKGHKLTHPMQEYCTATTSGEDVRDFTKVMKNKFKSKRHFKKHPRLGYLPVQTVLEGDVIESPSPSATPHHTSSQDMHSRIELYANRLAEVEQRQHSSAEPDSEDEHQLIAQYCQSLNGEHGSNSQLKSPMQIMMAIDSEQRGELQSMIHDLEEENKNLQAEYDRLKMAQQEEDTGQSFQVDDSDADTSRDTEMIAEAKLLRQHKGRLEARMQILEDHNRQLEAQLQRLRQLLDQPNSDAPVIVRQSHYSSQQSSNASSQSSLNGSLPRPRFTPTLHQMNGHNKPSNEDSTNPAGESKPKEDAELETVMKELNDAFPPPEQNKGASNVGALYHAAGQVGKVVGTLVTVMTDDEGSGTDDPATDTRRT</sequence>
<dbReference type="GO" id="GO:0045202">
    <property type="term" value="C:synapse"/>
    <property type="evidence" value="ECO:0007669"/>
    <property type="project" value="GOC"/>
</dbReference>
<feature type="coiled-coil region" evidence="13">
    <location>
        <begin position="2835"/>
        <end position="2869"/>
    </location>
</feature>
<dbReference type="InterPro" id="IPR000433">
    <property type="entry name" value="Znf_ZZ"/>
</dbReference>
<feature type="coiled-coil region" evidence="13">
    <location>
        <begin position="591"/>
        <end position="622"/>
    </location>
</feature>
<feature type="coiled-coil region" evidence="13">
    <location>
        <begin position="443"/>
        <end position="499"/>
    </location>
</feature>
<dbReference type="Gene3D" id="2.20.70.10">
    <property type="match status" value="1"/>
</dbReference>
<dbReference type="CDD" id="cd00176">
    <property type="entry name" value="SPEC"/>
    <property type="match status" value="9"/>
</dbReference>
<feature type="compositionally biased region" description="Low complexity" evidence="14">
    <location>
        <begin position="2118"/>
        <end position="2128"/>
    </location>
</feature>
<dbReference type="InterPro" id="IPR036020">
    <property type="entry name" value="WW_dom_sf"/>
</dbReference>
<dbReference type="Pfam" id="PF09068">
    <property type="entry name" value="EF-hand_2"/>
    <property type="match status" value="1"/>
</dbReference>
<dbReference type="GO" id="GO:0005737">
    <property type="term" value="C:cytoplasm"/>
    <property type="evidence" value="ECO:0007669"/>
    <property type="project" value="UniProtKB-ARBA"/>
</dbReference>
<keyword evidence="3" id="KW-1003">Cell membrane</keyword>
<dbReference type="Pfam" id="PF09069">
    <property type="entry name" value="EF-hand_3"/>
    <property type="match status" value="1"/>
</dbReference>
<dbReference type="SUPFAM" id="SSF47473">
    <property type="entry name" value="EF-hand"/>
    <property type="match status" value="2"/>
</dbReference>
<dbReference type="PROSITE" id="PS01357">
    <property type="entry name" value="ZF_ZZ_1"/>
    <property type="match status" value="1"/>
</dbReference>
<evidence type="ECO:0000256" key="12">
    <source>
        <dbReference type="ARBA" id="ARBA00023212"/>
    </source>
</evidence>
<evidence type="ECO:0000256" key="5">
    <source>
        <dbReference type="ARBA" id="ARBA00022723"/>
    </source>
</evidence>
<dbReference type="GO" id="GO:0042383">
    <property type="term" value="C:sarcolemma"/>
    <property type="evidence" value="ECO:0007669"/>
    <property type="project" value="UniProtKB-SubCell"/>
</dbReference>
<evidence type="ECO:0000313" key="15">
    <source>
        <dbReference type="EMBL" id="CAH1799106.1"/>
    </source>
</evidence>
<keyword evidence="12" id="KW-0206">Cytoskeleton</keyword>
<dbReference type="SUPFAM" id="SSF46966">
    <property type="entry name" value="Spectrin repeat"/>
    <property type="match status" value="16"/>
</dbReference>
<keyword evidence="11" id="KW-0009">Actin-binding</keyword>
<keyword evidence="16" id="KW-1185">Reference proteome</keyword>
<feature type="coiled-coil region" evidence="13">
    <location>
        <begin position="3665"/>
        <end position="3699"/>
    </location>
</feature>
<dbReference type="InterPro" id="IPR011992">
    <property type="entry name" value="EF-hand-dom_pair"/>
</dbReference>
<dbReference type="CDD" id="cd02334">
    <property type="entry name" value="ZZ_dystrophin"/>
    <property type="match status" value="1"/>
</dbReference>
<keyword evidence="7" id="KW-0863">Zinc-finger</keyword>
<dbReference type="PANTHER" id="PTHR12268:SF14">
    <property type="entry name" value="DYSTROPHIN-1"/>
    <property type="match status" value="1"/>
</dbReference>
<dbReference type="InterPro" id="IPR050774">
    <property type="entry name" value="KCMF1/Dystrophin"/>
</dbReference>
<organism evidence="15 16">
    <name type="scientific">Owenia fusiformis</name>
    <name type="common">Polychaete worm</name>
    <dbReference type="NCBI Taxonomy" id="6347"/>
    <lineage>
        <taxon>Eukaryota</taxon>
        <taxon>Metazoa</taxon>
        <taxon>Spiralia</taxon>
        <taxon>Lophotrochozoa</taxon>
        <taxon>Annelida</taxon>
        <taxon>Polychaeta</taxon>
        <taxon>Sedentaria</taxon>
        <taxon>Canalipalpata</taxon>
        <taxon>Sabellida</taxon>
        <taxon>Oweniida</taxon>
        <taxon>Oweniidae</taxon>
        <taxon>Owenia</taxon>
    </lineage>
</organism>
<comment type="caution">
    <text evidence="15">The sequence shown here is derived from an EMBL/GenBank/DDBJ whole genome shotgun (WGS) entry which is preliminary data.</text>
</comment>
<dbReference type="SMART" id="SM00291">
    <property type="entry name" value="ZnF_ZZ"/>
    <property type="match status" value="1"/>
</dbReference>
<dbReference type="Gene3D" id="3.30.60.90">
    <property type="match status" value="1"/>
</dbReference>
<feature type="coiled-coil region" evidence="13">
    <location>
        <begin position="1687"/>
        <end position="1721"/>
    </location>
</feature>
<evidence type="ECO:0000256" key="9">
    <source>
        <dbReference type="ARBA" id="ARBA00022837"/>
    </source>
</evidence>
<dbReference type="InterPro" id="IPR001589">
    <property type="entry name" value="Actinin_actin-bd_CS"/>
</dbReference>
<dbReference type="InterPro" id="IPR001715">
    <property type="entry name" value="CH_dom"/>
</dbReference>
<name>A0A8J1TD61_OWEFU</name>
<dbReference type="SMART" id="SM00150">
    <property type="entry name" value="SPEC"/>
    <property type="match status" value="17"/>
</dbReference>
<feature type="compositionally biased region" description="Low complexity" evidence="14">
    <location>
        <begin position="3706"/>
        <end position="3722"/>
    </location>
</feature>
<keyword evidence="5" id="KW-0479">Metal-binding</keyword>
<dbReference type="PANTHER" id="PTHR12268">
    <property type="entry name" value="E3 UBIQUITIN-PROTEIN LIGASE KCMF1"/>
    <property type="match status" value="1"/>
</dbReference>
<dbReference type="GO" id="GO:0005856">
    <property type="term" value="C:cytoskeleton"/>
    <property type="evidence" value="ECO:0007669"/>
    <property type="project" value="UniProtKB-SubCell"/>
</dbReference>
<dbReference type="OrthoDB" id="10057795at2759"/>
<feature type="coiled-coil region" evidence="13">
    <location>
        <begin position="1106"/>
        <end position="1181"/>
    </location>
</feature>
<protein>
    <submittedName>
        <fullName evidence="15">Uncharacterized protein</fullName>
    </submittedName>
</protein>
<evidence type="ECO:0000256" key="2">
    <source>
        <dbReference type="ARBA" id="ARBA00004278"/>
    </source>
</evidence>
<dbReference type="FunFam" id="3.30.60.90:FF:000001">
    <property type="entry name" value="Dystrophin isoform 2"/>
    <property type="match status" value="1"/>
</dbReference>
<keyword evidence="8" id="KW-0862">Zinc</keyword>
<feature type="region of interest" description="Disordered" evidence="14">
    <location>
        <begin position="2991"/>
        <end position="3011"/>
    </location>
</feature>
<evidence type="ECO:0000256" key="6">
    <source>
        <dbReference type="ARBA" id="ARBA00022737"/>
    </source>
</evidence>
<feature type="region of interest" description="Disordered" evidence="14">
    <location>
        <begin position="3706"/>
        <end position="3762"/>
    </location>
</feature>
<dbReference type="Proteomes" id="UP000749559">
    <property type="component" value="Unassembled WGS sequence"/>
</dbReference>
<keyword evidence="4" id="KW-0963">Cytoplasm</keyword>
<dbReference type="GO" id="GO:0099536">
    <property type="term" value="P:synaptic signaling"/>
    <property type="evidence" value="ECO:0007669"/>
    <property type="project" value="TreeGrafter"/>
</dbReference>
<dbReference type="CDD" id="cd21186">
    <property type="entry name" value="CH_DMD-like_rpt1"/>
    <property type="match status" value="1"/>
</dbReference>
<dbReference type="Pfam" id="PF00569">
    <property type="entry name" value="ZZ"/>
    <property type="match status" value="1"/>
</dbReference>
<reference evidence="15" key="1">
    <citation type="submission" date="2022-03" db="EMBL/GenBank/DDBJ databases">
        <authorList>
            <person name="Martin C."/>
        </authorList>
    </citation>
    <scope>NUCLEOTIDE SEQUENCE</scope>
</reference>
<dbReference type="InterPro" id="IPR001202">
    <property type="entry name" value="WW_dom"/>
</dbReference>
<dbReference type="CDD" id="cd00201">
    <property type="entry name" value="WW"/>
    <property type="match status" value="1"/>
</dbReference>
<evidence type="ECO:0000313" key="16">
    <source>
        <dbReference type="Proteomes" id="UP000749559"/>
    </source>
</evidence>
<dbReference type="GO" id="GO:0016010">
    <property type="term" value="C:dystrophin-associated glycoprotein complex"/>
    <property type="evidence" value="ECO:0007669"/>
    <property type="project" value="UniProtKB-ARBA"/>
</dbReference>
<evidence type="ECO:0000256" key="14">
    <source>
        <dbReference type="SAM" id="MobiDB-lite"/>
    </source>
</evidence>
<dbReference type="SUPFAM" id="SSF47576">
    <property type="entry name" value="Calponin-homology domain, CH-domain"/>
    <property type="match status" value="1"/>
</dbReference>
<keyword evidence="9" id="KW-0106">Calcium</keyword>
<evidence type="ECO:0000256" key="8">
    <source>
        <dbReference type="ARBA" id="ARBA00022833"/>
    </source>
</evidence>
<keyword evidence="13" id="KW-0175">Coiled coil</keyword>
<dbReference type="InterPro" id="IPR002017">
    <property type="entry name" value="Spectrin_repeat"/>
</dbReference>
<dbReference type="SMART" id="SM00456">
    <property type="entry name" value="WW"/>
    <property type="match status" value="1"/>
</dbReference>
<keyword evidence="10" id="KW-0472">Membrane</keyword>
<evidence type="ECO:0000256" key="11">
    <source>
        <dbReference type="ARBA" id="ARBA00023203"/>
    </source>
</evidence>
<feature type="compositionally biased region" description="Polar residues" evidence="14">
    <location>
        <begin position="2108"/>
        <end position="2117"/>
    </location>
</feature>
<dbReference type="SUPFAM" id="SSF57850">
    <property type="entry name" value="RING/U-box"/>
    <property type="match status" value="1"/>
</dbReference>
<dbReference type="InterPro" id="IPR015154">
    <property type="entry name" value="EF-hand_dom_typ2"/>
</dbReference>
<dbReference type="Gene3D" id="1.10.418.10">
    <property type="entry name" value="Calponin-like domain"/>
    <property type="match status" value="2"/>
</dbReference>
<evidence type="ECO:0000256" key="7">
    <source>
        <dbReference type="ARBA" id="ARBA00022771"/>
    </source>
</evidence>
<evidence type="ECO:0000256" key="1">
    <source>
        <dbReference type="ARBA" id="ARBA00004245"/>
    </source>
</evidence>
<feature type="compositionally biased region" description="Basic and acidic residues" evidence="14">
    <location>
        <begin position="2094"/>
        <end position="2107"/>
    </location>
</feature>
<dbReference type="GO" id="GO:0008270">
    <property type="term" value="F:zinc ion binding"/>
    <property type="evidence" value="ECO:0007669"/>
    <property type="project" value="UniProtKB-KW"/>
</dbReference>
<feature type="region of interest" description="Disordered" evidence="14">
    <location>
        <begin position="2086"/>
        <end position="2128"/>
    </location>
</feature>
<accession>A0A8J1TD61</accession>
<dbReference type="InterPro" id="IPR015153">
    <property type="entry name" value="EF-hand_dom_typ1"/>
</dbReference>
<dbReference type="InterPro" id="IPR035436">
    <property type="entry name" value="Dystrophin/utrophin"/>
</dbReference>
<dbReference type="PROSITE" id="PS50020">
    <property type="entry name" value="WW_DOMAIN_2"/>
    <property type="match status" value="1"/>
</dbReference>
<dbReference type="Pfam" id="PF00307">
    <property type="entry name" value="CH"/>
    <property type="match status" value="2"/>
</dbReference>
<dbReference type="Pfam" id="PF00435">
    <property type="entry name" value="Spectrin"/>
    <property type="match status" value="11"/>
</dbReference>
<dbReference type="InterPro" id="IPR043145">
    <property type="entry name" value="Znf_ZZ_sf"/>
</dbReference>
<evidence type="ECO:0000256" key="13">
    <source>
        <dbReference type="SAM" id="Coils"/>
    </source>
</evidence>
<evidence type="ECO:0000256" key="10">
    <source>
        <dbReference type="ARBA" id="ARBA00023136"/>
    </source>
</evidence>
<dbReference type="Gene3D" id="1.10.238.10">
    <property type="entry name" value="EF-hand"/>
    <property type="match status" value="2"/>
</dbReference>
<gene>
    <name evidence="15" type="ORF">OFUS_LOCUS23159</name>
</gene>
<dbReference type="PROSITE" id="PS50135">
    <property type="entry name" value="ZF_ZZ_2"/>
    <property type="match status" value="1"/>
</dbReference>
<evidence type="ECO:0000256" key="4">
    <source>
        <dbReference type="ARBA" id="ARBA00022490"/>
    </source>
</evidence>
<feature type="compositionally biased region" description="Polar residues" evidence="14">
    <location>
        <begin position="3735"/>
        <end position="3754"/>
    </location>
</feature>
<dbReference type="FunFam" id="1.10.418.10:FF:000089">
    <property type="entry name" value="Spectrin beta chain"/>
    <property type="match status" value="1"/>
</dbReference>
<proteinExistence type="predicted"/>
<dbReference type="FunFam" id="1.20.58.60:FF:000075">
    <property type="entry name" value="utrophin isoform X1"/>
    <property type="match status" value="1"/>
</dbReference>
<dbReference type="PIRSF" id="PIRSF002341">
    <property type="entry name" value="Dystrophin/utrophin"/>
    <property type="match status" value="1"/>
</dbReference>
<evidence type="ECO:0000256" key="3">
    <source>
        <dbReference type="ARBA" id="ARBA00022475"/>
    </source>
</evidence>
<dbReference type="GO" id="GO:0003779">
    <property type="term" value="F:actin binding"/>
    <property type="evidence" value="ECO:0007669"/>
    <property type="project" value="UniProtKB-KW"/>
</dbReference>
<dbReference type="InterPro" id="IPR018159">
    <property type="entry name" value="Spectrin/alpha-actinin"/>
</dbReference>
<dbReference type="CDD" id="cd16242">
    <property type="entry name" value="EFh_DMD_like"/>
    <property type="match status" value="1"/>
</dbReference>
<feature type="coiled-coil region" evidence="13">
    <location>
        <begin position="969"/>
        <end position="1014"/>
    </location>
</feature>
<feature type="coiled-coil region" evidence="13">
    <location>
        <begin position="3602"/>
        <end position="3632"/>
    </location>
</feature>
<dbReference type="SUPFAM" id="SSF51045">
    <property type="entry name" value="WW domain"/>
    <property type="match status" value="1"/>
</dbReference>
<dbReference type="EMBL" id="CAIIXF020000011">
    <property type="protein sequence ID" value="CAH1799106.1"/>
    <property type="molecule type" value="Genomic_DNA"/>
</dbReference>
<keyword evidence="6" id="KW-0677">Repeat</keyword>
<dbReference type="Gene3D" id="1.20.58.60">
    <property type="match status" value="16"/>
</dbReference>
<dbReference type="InterPro" id="IPR036872">
    <property type="entry name" value="CH_dom_sf"/>
</dbReference>
<dbReference type="PROSITE" id="PS50021">
    <property type="entry name" value="CH"/>
    <property type="match status" value="2"/>
</dbReference>
<dbReference type="PROSITE" id="PS00019">
    <property type="entry name" value="ACTININ_1"/>
    <property type="match status" value="1"/>
</dbReference>
<dbReference type="SMART" id="SM00033">
    <property type="entry name" value="CH"/>
    <property type="match status" value="2"/>
</dbReference>